<gene>
    <name evidence="4" type="ORF">GCM10022255_044390</name>
</gene>
<dbReference type="InterPro" id="IPR046278">
    <property type="entry name" value="DUF6311"/>
</dbReference>
<keyword evidence="4" id="KW-0808">Transferase</keyword>
<name>A0ABP8DAS9_9ACTN</name>
<feature type="domain" description="DUF6311" evidence="3">
    <location>
        <begin position="67"/>
        <end position="394"/>
    </location>
</feature>
<keyword evidence="2" id="KW-1133">Transmembrane helix</keyword>
<reference evidence="5" key="1">
    <citation type="journal article" date="2019" name="Int. J. Syst. Evol. Microbiol.">
        <title>The Global Catalogue of Microorganisms (GCM) 10K type strain sequencing project: providing services to taxonomists for standard genome sequencing and annotation.</title>
        <authorList>
            <consortium name="The Broad Institute Genomics Platform"/>
            <consortium name="The Broad Institute Genome Sequencing Center for Infectious Disease"/>
            <person name="Wu L."/>
            <person name="Ma J."/>
        </authorList>
    </citation>
    <scope>NUCLEOTIDE SEQUENCE [LARGE SCALE GENOMIC DNA]</scope>
    <source>
        <strain evidence="5">JCM 17441</strain>
    </source>
</reference>
<dbReference type="EMBL" id="BAABAT010000011">
    <property type="protein sequence ID" value="GAA4251502.1"/>
    <property type="molecule type" value="Genomic_DNA"/>
</dbReference>
<keyword evidence="2" id="KW-0812">Transmembrane</keyword>
<evidence type="ECO:0000256" key="2">
    <source>
        <dbReference type="SAM" id="Phobius"/>
    </source>
</evidence>
<dbReference type="GO" id="GO:0016740">
    <property type="term" value="F:transferase activity"/>
    <property type="evidence" value="ECO:0007669"/>
    <property type="project" value="UniProtKB-KW"/>
</dbReference>
<dbReference type="RefSeq" id="WP_345129027.1">
    <property type="nucleotide sequence ID" value="NZ_BAABAT010000011.1"/>
</dbReference>
<feature type="region of interest" description="Disordered" evidence="1">
    <location>
        <begin position="1"/>
        <end position="46"/>
    </location>
</feature>
<feature type="transmembrane region" description="Helical" evidence="2">
    <location>
        <begin position="139"/>
        <end position="167"/>
    </location>
</feature>
<evidence type="ECO:0000259" key="3">
    <source>
        <dbReference type="Pfam" id="PF19830"/>
    </source>
</evidence>
<comment type="caution">
    <text evidence="4">The sequence shown here is derived from an EMBL/GenBank/DDBJ whole genome shotgun (WGS) entry which is preliminary data.</text>
</comment>
<dbReference type="Proteomes" id="UP001500620">
    <property type="component" value="Unassembled WGS sequence"/>
</dbReference>
<organism evidence="4 5">
    <name type="scientific">Dactylosporangium darangshiense</name>
    <dbReference type="NCBI Taxonomy" id="579108"/>
    <lineage>
        <taxon>Bacteria</taxon>
        <taxon>Bacillati</taxon>
        <taxon>Actinomycetota</taxon>
        <taxon>Actinomycetes</taxon>
        <taxon>Micromonosporales</taxon>
        <taxon>Micromonosporaceae</taxon>
        <taxon>Dactylosporangium</taxon>
    </lineage>
</organism>
<evidence type="ECO:0000313" key="5">
    <source>
        <dbReference type="Proteomes" id="UP001500620"/>
    </source>
</evidence>
<sequence length="623" mass="66366">MLTGTADPGDATASATTGRLVAQRRGGDAGQTDEETDGIAGDSDSDLAARPRRRADLLAFGSYLLGALFVISPLLADYGRRVPNKPGDRAQAEVFLAHAAYFVTHGGNPFHIGQLNAPFGVNAMANTSMLALSLPMSPITLLFGAKVSFDVLIVIGLAGTAAAWYWVLSRHVVSSRTAAWIGGLVGGFAPTVTSHATYHPNLVAQFLVPLLAWRSFKLLEQGRAVRNGLLLAALVVAQAFINEEMLFLAALGIGLLMLLCAVQRRDRVRSAIGPLAAGLGVTTGASLVALAYPLYYQFAGPGSYNGGESYMTGFRMDVTGLTSYGSNSVAERLRRFGTSSLPFGAEEHGFFGWSLTLLLVALIVWQWQDLLVRCLAITGGVFAALAWGNPLQFKGRDTGIPGPFALLEHLPLFDTLLPTRLGEVSNWAAAPLLALGVQRLVELQGVPARTRRILMLGLLGAALVPAAPMPVKVETRPAVPAFVTSGAWRDYVGPGQSVLVVPLPQWDFETGLYWSAETGARMPISHGYFLGPADGVDGHHAFVGPVPRPTDKLFATAMYQDKVPPVTDADRAQARADVQYWKVSLILVPDDPRWASERETVAALYGPGKAAGGLTMWDVRALG</sequence>
<feature type="transmembrane region" description="Helical" evidence="2">
    <location>
        <begin position="370"/>
        <end position="388"/>
    </location>
</feature>
<protein>
    <submittedName>
        <fullName evidence="4">Glycosyl transferase</fullName>
    </submittedName>
</protein>
<keyword evidence="5" id="KW-1185">Reference proteome</keyword>
<feature type="transmembrane region" description="Helical" evidence="2">
    <location>
        <begin position="224"/>
        <end position="241"/>
    </location>
</feature>
<proteinExistence type="predicted"/>
<feature type="transmembrane region" description="Helical" evidence="2">
    <location>
        <begin position="247"/>
        <end position="263"/>
    </location>
</feature>
<evidence type="ECO:0000256" key="1">
    <source>
        <dbReference type="SAM" id="MobiDB-lite"/>
    </source>
</evidence>
<accession>A0ABP8DAS9</accession>
<feature type="transmembrane region" description="Helical" evidence="2">
    <location>
        <begin position="57"/>
        <end position="76"/>
    </location>
</feature>
<feature type="transmembrane region" description="Helical" evidence="2">
    <location>
        <begin position="275"/>
        <end position="295"/>
    </location>
</feature>
<evidence type="ECO:0000313" key="4">
    <source>
        <dbReference type="EMBL" id="GAA4251502.1"/>
    </source>
</evidence>
<dbReference type="Pfam" id="PF19830">
    <property type="entry name" value="DUF6311"/>
    <property type="match status" value="1"/>
</dbReference>
<feature type="transmembrane region" description="Helical" evidence="2">
    <location>
        <begin position="348"/>
        <end position="365"/>
    </location>
</feature>
<keyword evidence="2" id="KW-0472">Membrane</keyword>